<dbReference type="InterPro" id="IPR011048">
    <property type="entry name" value="Haem_d1_sf"/>
</dbReference>
<evidence type="ECO:0000256" key="1">
    <source>
        <dbReference type="SAM" id="SignalP"/>
    </source>
</evidence>
<sequence length="320" mass="32997">MRWSSGSVRRAPERALAVFLAVAASSTAADLAFVTCQNGDALSVLDLATGEETARWSVPGKPAGVAVAQDGTVYTVAPDAKTVRRHGPGGAVLAEAVLDGGPMGAALDPQRAHLFVSDWYNARLWVLDAQTLAVIAELPSGAAPAGMALSPDGRLLAAAERDADRVSLYDAETLTPVRSVPVGTRPFGLGFAPDGRLFVGNVGSNDVTVIDPGPGEVLATLPVGDRPYGVAFAEGRAFVTNQYAGTVSVIDLGDLSAVDELSVGEYPEGIAATSDGKIAVANWFDNTLSLIDARTLEVVRDLDTADGPRAFGAFLLHTGG</sequence>
<dbReference type="PANTHER" id="PTHR47197:SF3">
    <property type="entry name" value="DIHYDRO-HEME D1 DEHYDROGENASE"/>
    <property type="match status" value="1"/>
</dbReference>
<dbReference type="InterPro" id="IPR015943">
    <property type="entry name" value="WD40/YVTN_repeat-like_dom_sf"/>
</dbReference>
<name>A0AAU8ASC1_9RHOB</name>
<dbReference type="Pfam" id="PF10282">
    <property type="entry name" value="Lactonase"/>
    <property type="match status" value="1"/>
</dbReference>
<dbReference type="NCBIfam" id="TIGR02276">
    <property type="entry name" value="beta_rpt_yvtn"/>
    <property type="match status" value="2"/>
</dbReference>
<dbReference type="InterPro" id="IPR011964">
    <property type="entry name" value="YVTN_b-propeller_repeat"/>
</dbReference>
<dbReference type="InterPro" id="IPR051200">
    <property type="entry name" value="Host-pathogen_enzymatic-act"/>
</dbReference>
<geneLocation type="plasmid" evidence="2">
    <name>unnamed3</name>
</geneLocation>
<keyword evidence="2" id="KW-0614">Plasmid</keyword>
<protein>
    <submittedName>
        <fullName evidence="2">YncE family protein</fullName>
    </submittedName>
</protein>
<feature type="chain" id="PRO_5043728386" evidence="1">
    <location>
        <begin position="29"/>
        <end position="320"/>
    </location>
</feature>
<dbReference type="AlphaFoldDB" id="A0AAU8ASC1"/>
<dbReference type="Gene3D" id="2.130.10.10">
    <property type="entry name" value="YVTN repeat-like/Quinoprotein amine dehydrogenase"/>
    <property type="match status" value="3"/>
</dbReference>
<keyword evidence="1" id="KW-0732">Signal</keyword>
<gene>
    <name evidence="2" type="ORF">PVT71_26495</name>
</gene>
<proteinExistence type="predicted"/>
<dbReference type="RefSeq" id="WP_353476471.1">
    <property type="nucleotide sequence ID" value="NZ_CP123388.1"/>
</dbReference>
<evidence type="ECO:0000313" key="2">
    <source>
        <dbReference type="EMBL" id="XCC97582.1"/>
    </source>
</evidence>
<dbReference type="SUPFAM" id="SSF51004">
    <property type="entry name" value="C-terminal (heme d1) domain of cytochrome cd1-nitrite reductase"/>
    <property type="match status" value="1"/>
</dbReference>
<feature type="signal peptide" evidence="1">
    <location>
        <begin position="1"/>
        <end position="28"/>
    </location>
</feature>
<reference evidence="2" key="1">
    <citation type="submission" date="2023-02" db="EMBL/GenBank/DDBJ databases">
        <title>Description and genomic characterization of Salipiger bruguierae sp. nov., isolated from the sediment of mangrove plant Bruguiera sexangula.</title>
        <authorList>
            <person name="Long M."/>
        </authorList>
    </citation>
    <scope>NUCLEOTIDE SEQUENCE</scope>
    <source>
        <strain evidence="2">H15</strain>
        <plasmid evidence="2">unnamed3</plasmid>
    </source>
</reference>
<dbReference type="EMBL" id="CP123388">
    <property type="protein sequence ID" value="XCC97582.1"/>
    <property type="molecule type" value="Genomic_DNA"/>
</dbReference>
<dbReference type="InterPro" id="IPR019405">
    <property type="entry name" value="Lactonase_7-beta_prop"/>
</dbReference>
<organism evidence="2">
    <name type="scientific">Alloyangia sp. H15</name>
    <dbReference type="NCBI Taxonomy" id="3029062"/>
    <lineage>
        <taxon>Bacteria</taxon>
        <taxon>Pseudomonadati</taxon>
        <taxon>Pseudomonadota</taxon>
        <taxon>Alphaproteobacteria</taxon>
        <taxon>Rhodobacterales</taxon>
        <taxon>Roseobacteraceae</taxon>
        <taxon>Alloyangia</taxon>
    </lineage>
</organism>
<accession>A0AAU8ASC1</accession>
<dbReference type="PANTHER" id="PTHR47197">
    <property type="entry name" value="PROTEIN NIRF"/>
    <property type="match status" value="1"/>
</dbReference>